<feature type="domain" description="Thioesterase" evidence="2">
    <location>
        <begin position="62"/>
        <end position="133"/>
    </location>
</feature>
<comment type="similarity">
    <text evidence="1">Belongs to the thioesterase PaaI family.</text>
</comment>
<gene>
    <name evidence="3" type="ORF">FFLO_06863</name>
</gene>
<evidence type="ECO:0000313" key="4">
    <source>
        <dbReference type="Proteomes" id="UP000812966"/>
    </source>
</evidence>
<evidence type="ECO:0000259" key="2">
    <source>
        <dbReference type="Pfam" id="PF03061"/>
    </source>
</evidence>
<dbReference type="InterPro" id="IPR039298">
    <property type="entry name" value="ACOT13"/>
</dbReference>
<sequence>MTENEIVSSSPVELARAHHSKSLTASPIYGFLLQNLVVLPSTVAGTSLSSLILEPQHLNSKGSIHGSVSATIVDWASGNALATTGSHSGVSVDMHVTFMNTCKEGEKMIIKGIIDKKGSRLAFTRVEIRRERDDALVITAIHTKFIG</sequence>
<dbReference type="AlphaFoldDB" id="A0A8K0JE23"/>
<dbReference type="CDD" id="cd03443">
    <property type="entry name" value="PaaI_thioesterase"/>
    <property type="match status" value="1"/>
</dbReference>
<keyword evidence="4" id="KW-1185">Reference proteome</keyword>
<dbReference type="Proteomes" id="UP000812966">
    <property type="component" value="Unassembled WGS sequence"/>
</dbReference>
<dbReference type="GO" id="GO:0047617">
    <property type="term" value="F:fatty acyl-CoA hydrolase activity"/>
    <property type="evidence" value="ECO:0007669"/>
    <property type="project" value="InterPro"/>
</dbReference>
<protein>
    <recommendedName>
        <fullName evidence="2">Thioesterase domain-containing protein</fullName>
    </recommendedName>
</protein>
<accession>A0A8K0JE23</accession>
<dbReference type="InterPro" id="IPR029069">
    <property type="entry name" value="HotDog_dom_sf"/>
</dbReference>
<dbReference type="SUPFAM" id="SSF54637">
    <property type="entry name" value="Thioesterase/thiol ester dehydrase-isomerase"/>
    <property type="match status" value="1"/>
</dbReference>
<evidence type="ECO:0000256" key="1">
    <source>
        <dbReference type="ARBA" id="ARBA00008324"/>
    </source>
</evidence>
<dbReference type="PANTHER" id="PTHR21660:SF11">
    <property type="entry name" value="FAMILY PROTEIN, PUTATIVE (AFU_ORTHOLOGUE AFUA_4G04355)-RELATED"/>
    <property type="match status" value="1"/>
</dbReference>
<dbReference type="InterPro" id="IPR006683">
    <property type="entry name" value="Thioestr_dom"/>
</dbReference>
<evidence type="ECO:0000313" key="3">
    <source>
        <dbReference type="EMBL" id="KAG7527503.1"/>
    </source>
</evidence>
<dbReference type="PANTHER" id="PTHR21660">
    <property type="entry name" value="THIOESTERASE SUPERFAMILY MEMBER-RELATED"/>
    <property type="match status" value="1"/>
</dbReference>
<organism evidence="3 4">
    <name type="scientific">Filobasidium floriforme</name>
    <dbReference type="NCBI Taxonomy" id="5210"/>
    <lineage>
        <taxon>Eukaryota</taxon>
        <taxon>Fungi</taxon>
        <taxon>Dikarya</taxon>
        <taxon>Basidiomycota</taxon>
        <taxon>Agaricomycotina</taxon>
        <taxon>Tremellomycetes</taxon>
        <taxon>Filobasidiales</taxon>
        <taxon>Filobasidiaceae</taxon>
        <taxon>Filobasidium</taxon>
    </lineage>
</organism>
<dbReference type="EMBL" id="JABELV010000275">
    <property type="protein sequence ID" value="KAG7527503.1"/>
    <property type="molecule type" value="Genomic_DNA"/>
</dbReference>
<name>A0A8K0JE23_9TREE</name>
<dbReference type="Gene3D" id="3.10.129.10">
    <property type="entry name" value="Hotdog Thioesterase"/>
    <property type="match status" value="1"/>
</dbReference>
<reference evidence="3" key="1">
    <citation type="submission" date="2020-04" db="EMBL/GenBank/DDBJ databases">
        <title>Analysis of mating type loci in Filobasidium floriforme.</title>
        <authorList>
            <person name="Nowrousian M."/>
        </authorList>
    </citation>
    <scope>NUCLEOTIDE SEQUENCE</scope>
    <source>
        <strain evidence="3">CBS 6242</strain>
    </source>
</reference>
<comment type="caution">
    <text evidence="3">The sequence shown here is derived from an EMBL/GenBank/DDBJ whole genome shotgun (WGS) entry which is preliminary data.</text>
</comment>
<proteinExistence type="inferred from homology"/>
<dbReference type="Pfam" id="PF03061">
    <property type="entry name" value="4HBT"/>
    <property type="match status" value="1"/>
</dbReference>